<sequence length="93" mass="10980">IWRYRPWCIASEIRRCRSWCVASGIRRRFWCRSFWRFHYWTVANFTVEVVVIKLRAVILGAVIATSRALIGSSHLLSLWNSRFNCSALVVLSF</sequence>
<dbReference type="Proteomes" id="UP000789366">
    <property type="component" value="Unassembled WGS sequence"/>
</dbReference>
<reference evidence="1" key="1">
    <citation type="submission" date="2021-06" db="EMBL/GenBank/DDBJ databases">
        <authorList>
            <person name="Kallberg Y."/>
            <person name="Tangrot J."/>
            <person name="Rosling A."/>
        </authorList>
    </citation>
    <scope>NUCLEOTIDE SEQUENCE</scope>
    <source>
        <strain evidence="1">28 12/20/2015</strain>
    </source>
</reference>
<accession>A0ACA9KND9</accession>
<dbReference type="EMBL" id="CAJVPW010001396">
    <property type="protein sequence ID" value="CAG8482993.1"/>
    <property type="molecule type" value="Genomic_DNA"/>
</dbReference>
<evidence type="ECO:0000313" key="1">
    <source>
        <dbReference type="EMBL" id="CAG8482993.1"/>
    </source>
</evidence>
<feature type="non-terminal residue" evidence="1">
    <location>
        <position position="1"/>
    </location>
</feature>
<evidence type="ECO:0000313" key="2">
    <source>
        <dbReference type="Proteomes" id="UP000789366"/>
    </source>
</evidence>
<name>A0ACA9KND9_9GLOM</name>
<protein>
    <submittedName>
        <fullName evidence="1">27_t:CDS:1</fullName>
    </submittedName>
</protein>
<comment type="caution">
    <text evidence="1">The sequence shown here is derived from an EMBL/GenBank/DDBJ whole genome shotgun (WGS) entry which is preliminary data.</text>
</comment>
<organism evidence="1 2">
    <name type="scientific">Cetraspora pellucida</name>
    <dbReference type="NCBI Taxonomy" id="1433469"/>
    <lineage>
        <taxon>Eukaryota</taxon>
        <taxon>Fungi</taxon>
        <taxon>Fungi incertae sedis</taxon>
        <taxon>Mucoromycota</taxon>
        <taxon>Glomeromycotina</taxon>
        <taxon>Glomeromycetes</taxon>
        <taxon>Diversisporales</taxon>
        <taxon>Gigasporaceae</taxon>
        <taxon>Cetraspora</taxon>
    </lineage>
</organism>
<gene>
    <name evidence="1" type="ORF">SPELUC_LOCUS2208</name>
</gene>
<keyword evidence="2" id="KW-1185">Reference proteome</keyword>
<proteinExistence type="predicted"/>